<keyword evidence="8 15" id="KW-0547">Nucleotide-binding</keyword>
<keyword evidence="4 15" id="KW-1003">Cell membrane</keyword>
<evidence type="ECO:0000256" key="8">
    <source>
        <dbReference type="ARBA" id="ARBA00022741"/>
    </source>
</evidence>
<evidence type="ECO:0000256" key="14">
    <source>
        <dbReference type="ARBA" id="ARBA00023136"/>
    </source>
</evidence>
<keyword evidence="12 15" id="KW-1133">Transmembrane helix</keyword>
<dbReference type="PANTHER" id="PTHR43520:SF5">
    <property type="entry name" value="CATION-TRANSPORTING P-TYPE ATPASE-RELATED"/>
    <property type="match status" value="1"/>
</dbReference>
<keyword evidence="7 15" id="KW-0479">Metal-binding</keyword>
<dbReference type="InterPro" id="IPR036412">
    <property type="entry name" value="HAD-like_sf"/>
</dbReference>
<evidence type="ECO:0000256" key="3">
    <source>
        <dbReference type="ARBA" id="ARBA00022448"/>
    </source>
</evidence>
<feature type="transmembrane region" description="Helical" evidence="15">
    <location>
        <begin position="461"/>
        <end position="482"/>
    </location>
</feature>
<dbReference type="InterPro" id="IPR008250">
    <property type="entry name" value="ATPase_P-typ_transduc_dom_A_sf"/>
</dbReference>
<keyword evidence="14 15" id="KW-0472">Membrane</keyword>
<dbReference type="SUPFAM" id="SSF55008">
    <property type="entry name" value="HMA, heavy metal-associated domain"/>
    <property type="match status" value="1"/>
</dbReference>
<dbReference type="Gene3D" id="1.20.1110.10">
    <property type="entry name" value="Calcium-transporting ATPase, transmembrane domain"/>
    <property type="match status" value="1"/>
</dbReference>
<evidence type="ECO:0000256" key="4">
    <source>
        <dbReference type="ARBA" id="ARBA00022475"/>
    </source>
</evidence>
<dbReference type="SUPFAM" id="SSF81653">
    <property type="entry name" value="Calcium ATPase, transduction domain A"/>
    <property type="match status" value="1"/>
</dbReference>
<dbReference type="GO" id="GO:0043682">
    <property type="term" value="F:P-type divalent copper transporter activity"/>
    <property type="evidence" value="ECO:0007669"/>
    <property type="project" value="TreeGrafter"/>
</dbReference>
<dbReference type="Pfam" id="PF00122">
    <property type="entry name" value="E1-E2_ATPase"/>
    <property type="match status" value="1"/>
</dbReference>
<feature type="transmembrane region" description="Helical" evidence="15">
    <location>
        <begin position="275"/>
        <end position="293"/>
    </location>
</feature>
<sequence length="820" mass="90275">MNKTISEITKTECDHCGNPIRLVRIEAKVGNDTKTFCCEGCETVYSIINSLGGSYYYNLKGNTKLDPVRIEDSDADIENELVYEKFVRKSGDHEEVSVQITNIHCSACVWINEKVLNEEDGIISAQINFASGRARIKFDRSKIKISKILSLIRTIGYKPVLFSPTEGTLEKTKQLKTLLLRIGVAGFCFGNIMILSVALYSGYFSGIDLDIKRLFHYASWVFATPAYLYSGYPFMSGFLTSIRRKTLSMDFLLFLGISMAYFYSVYVTLTDIGEVYFDSVAMIYFFILIGKYFEEKARVFASDKLESILCKLPETSVRVKDSGEDTIPSSDIKIGDTIRVAPGKRIPVDAVLISEQTYVDESFLTGESLPIRKKKGDSILAGSLAMDNPALILAGSDYHASTLSSLKLRLEEALHLKPKLQILTERIASYFISVVFGLAFLCFFVWYYVSGGNLEQSLVTTISVLIVACPCALGISVPTALVTNHILNADKGVLLKNPSVVESLSKANTIFLDKTGTLTEGKFLVRQVSVADDHLPLVYRIEKEVNHPLAKSLVKYLEPFSSVKERANQIQLLNLENVPGRGVKAELEIDSNQLSVLIGNKSLLEAENVSLGSFPEGEGSLILLAVGGTYLGSFLLADEIRPGARSFVSLLKHFVPNISILSGDRYPAVKYIADSLGIEKYSSDLSPEDKRSLISSAQSKGNVVIMVGDGINDSLSLAQANVSISHTEAEDLSLEKSDVVLTSGNLNGLVHSLLSAKKTREVILQNIIISFCYNSIMLPLAMFGLMLPVICAVFMACSSLTVLLNSLSIRFRIPKWKPST</sequence>
<gene>
    <name evidence="17" type="ORF">EHQ30_11300</name>
</gene>
<dbReference type="InterPro" id="IPR011017">
    <property type="entry name" value="TRASH_dom"/>
</dbReference>
<dbReference type="Gene3D" id="2.70.150.10">
    <property type="entry name" value="Calcium-transporting ATPase, cytoplasmic transduction domain A"/>
    <property type="match status" value="1"/>
</dbReference>
<dbReference type="PROSITE" id="PS00154">
    <property type="entry name" value="ATPASE_E1_E2"/>
    <property type="match status" value="1"/>
</dbReference>
<dbReference type="GO" id="GO:0005886">
    <property type="term" value="C:plasma membrane"/>
    <property type="evidence" value="ECO:0007669"/>
    <property type="project" value="UniProtKB-SubCell"/>
</dbReference>
<evidence type="ECO:0000256" key="12">
    <source>
        <dbReference type="ARBA" id="ARBA00022989"/>
    </source>
</evidence>
<name>A0A2M9XY13_9LEPT</name>
<dbReference type="SMART" id="SM00746">
    <property type="entry name" value="TRASH"/>
    <property type="match status" value="1"/>
</dbReference>
<dbReference type="InterPro" id="IPR023299">
    <property type="entry name" value="ATPase_P-typ_cyto_dom_N"/>
</dbReference>
<dbReference type="Pfam" id="PF12156">
    <property type="entry name" value="ATPase-cat_bd"/>
    <property type="match status" value="1"/>
</dbReference>
<keyword evidence="5" id="KW-0597">Phosphoprotein</keyword>
<keyword evidence="11" id="KW-1278">Translocase</keyword>
<keyword evidence="3" id="KW-0813">Transport</keyword>
<dbReference type="InterPro" id="IPR027256">
    <property type="entry name" value="P-typ_ATPase_IB"/>
</dbReference>
<feature type="transmembrane region" description="Helical" evidence="15">
    <location>
        <begin position="427"/>
        <end position="449"/>
    </location>
</feature>
<feature type="transmembrane region" description="Helical" evidence="15">
    <location>
        <begin position="251"/>
        <end position="269"/>
    </location>
</feature>
<dbReference type="PROSITE" id="PS50846">
    <property type="entry name" value="HMA_2"/>
    <property type="match status" value="1"/>
</dbReference>
<dbReference type="SFLD" id="SFLDG00002">
    <property type="entry name" value="C1.7:_P-type_atpase_like"/>
    <property type="match status" value="1"/>
</dbReference>
<dbReference type="OrthoDB" id="9760364at2"/>
<dbReference type="InterPro" id="IPR059000">
    <property type="entry name" value="ATPase_P-type_domA"/>
</dbReference>
<dbReference type="GO" id="GO:0016887">
    <property type="term" value="F:ATP hydrolysis activity"/>
    <property type="evidence" value="ECO:0007669"/>
    <property type="project" value="InterPro"/>
</dbReference>
<dbReference type="CDD" id="cd02079">
    <property type="entry name" value="P-type_ATPase_HM"/>
    <property type="match status" value="1"/>
</dbReference>
<dbReference type="SFLD" id="SFLDF00027">
    <property type="entry name" value="p-type_atpase"/>
    <property type="match status" value="1"/>
</dbReference>
<dbReference type="GO" id="GO:0005524">
    <property type="term" value="F:ATP binding"/>
    <property type="evidence" value="ECO:0007669"/>
    <property type="project" value="UniProtKB-UniRule"/>
</dbReference>
<dbReference type="PANTHER" id="PTHR43520">
    <property type="entry name" value="ATP7, ISOFORM B"/>
    <property type="match status" value="1"/>
</dbReference>
<dbReference type="EMBL" id="RQFP01000008">
    <property type="protein sequence ID" value="TGK92815.1"/>
    <property type="molecule type" value="Genomic_DNA"/>
</dbReference>
<dbReference type="NCBIfam" id="TIGR01494">
    <property type="entry name" value="ATPase_P-type"/>
    <property type="match status" value="1"/>
</dbReference>
<dbReference type="NCBIfam" id="TIGR01525">
    <property type="entry name" value="ATPase-IB_hvy"/>
    <property type="match status" value="1"/>
</dbReference>
<keyword evidence="9 15" id="KW-0067">ATP-binding</keyword>
<dbReference type="NCBIfam" id="TIGR01511">
    <property type="entry name" value="ATPase-IB1_Cu"/>
    <property type="match status" value="1"/>
</dbReference>
<evidence type="ECO:0000313" key="17">
    <source>
        <dbReference type="EMBL" id="TGK92815.1"/>
    </source>
</evidence>
<keyword evidence="6 15" id="KW-0812">Transmembrane</keyword>
<dbReference type="GO" id="GO:0005507">
    <property type="term" value="F:copper ion binding"/>
    <property type="evidence" value="ECO:0007669"/>
    <property type="project" value="TreeGrafter"/>
</dbReference>
<dbReference type="GO" id="GO:0055070">
    <property type="term" value="P:copper ion homeostasis"/>
    <property type="evidence" value="ECO:0007669"/>
    <property type="project" value="TreeGrafter"/>
</dbReference>
<feature type="transmembrane region" description="Helical" evidence="15">
    <location>
        <begin position="220"/>
        <end position="239"/>
    </location>
</feature>
<dbReference type="Pfam" id="PF00702">
    <property type="entry name" value="Hydrolase"/>
    <property type="match status" value="1"/>
</dbReference>
<evidence type="ECO:0000256" key="5">
    <source>
        <dbReference type="ARBA" id="ARBA00022553"/>
    </source>
</evidence>
<feature type="transmembrane region" description="Helical" evidence="15">
    <location>
        <begin position="178"/>
        <end position="200"/>
    </location>
</feature>
<dbReference type="SFLD" id="SFLDS00003">
    <property type="entry name" value="Haloacid_Dehalogenase"/>
    <property type="match status" value="1"/>
</dbReference>
<feature type="transmembrane region" description="Helical" evidence="15">
    <location>
        <begin position="787"/>
        <end position="807"/>
    </location>
</feature>
<dbReference type="Gene3D" id="3.30.70.100">
    <property type="match status" value="1"/>
</dbReference>
<comment type="similarity">
    <text evidence="2 15">Belongs to the cation transport ATPase (P-type) (TC 3.A.3) family. Type IB subfamily.</text>
</comment>
<dbReference type="Pfam" id="PF00403">
    <property type="entry name" value="HMA"/>
    <property type="match status" value="1"/>
</dbReference>
<accession>A0A2M9XY13</accession>
<feature type="transmembrane region" description="Helical" evidence="15">
    <location>
        <begin position="762"/>
        <end position="781"/>
    </location>
</feature>
<keyword evidence="13" id="KW-0406">Ion transport</keyword>
<evidence type="ECO:0000256" key="7">
    <source>
        <dbReference type="ARBA" id="ARBA00022723"/>
    </source>
</evidence>
<evidence type="ECO:0000256" key="13">
    <source>
        <dbReference type="ARBA" id="ARBA00023065"/>
    </source>
</evidence>
<dbReference type="InterPro" id="IPR023214">
    <property type="entry name" value="HAD_sf"/>
</dbReference>
<comment type="subcellular location">
    <subcellularLocation>
        <location evidence="1">Cell membrane</location>
        <topology evidence="1">Multi-pass membrane protein</topology>
    </subcellularLocation>
</comment>
<dbReference type="Proteomes" id="UP000297891">
    <property type="component" value="Unassembled WGS sequence"/>
</dbReference>
<dbReference type="AlphaFoldDB" id="A0A2M9XY13"/>
<dbReference type="InterPro" id="IPR021993">
    <property type="entry name" value="ATPase-cat-bd"/>
</dbReference>
<reference evidence="17" key="1">
    <citation type="journal article" date="2019" name="PLoS Negl. Trop. Dis.">
        <title>Revisiting the worldwide diversity of Leptospira species in the environment.</title>
        <authorList>
            <person name="Vincent A.T."/>
            <person name="Schiettekatte O."/>
            <person name="Bourhy P."/>
            <person name="Veyrier F.J."/>
            <person name="Picardeau M."/>
        </authorList>
    </citation>
    <scope>NUCLEOTIDE SEQUENCE [LARGE SCALE GENOMIC DNA]</scope>
    <source>
        <strain evidence="17">201800277</strain>
    </source>
</reference>
<evidence type="ECO:0000259" key="16">
    <source>
        <dbReference type="PROSITE" id="PS50846"/>
    </source>
</evidence>
<keyword evidence="10" id="KW-0460">Magnesium</keyword>
<protein>
    <submittedName>
        <fullName evidence="17">Heavy metal translocating P-type ATPase</fullName>
    </submittedName>
</protein>
<dbReference type="CDD" id="cd00371">
    <property type="entry name" value="HMA"/>
    <property type="match status" value="1"/>
</dbReference>
<evidence type="ECO:0000313" key="18">
    <source>
        <dbReference type="Proteomes" id="UP000297891"/>
    </source>
</evidence>
<comment type="caution">
    <text evidence="17">The sequence shown here is derived from an EMBL/GenBank/DDBJ whole genome shotgun (WGS) entry which is preliminary data.</text>
</comment>
<dbReference type="InterPro" id="IPR018303">
    <property type="entry name" value="ATPase_P-typ_P_site"/>
</dbReference>
<evidence type="ECO:0000256" key="6">
    <source>
        <dbReference type="ARBA" id="ARBA00022692"/>
    </source>
</evidence>
<feature type="domain" description="HMA" evidence="16">
    <location>
        <begin position="94"/>
        <end position="160"/>
    </location>
</feature>
<dbReference type="SUPFAM" id="SSF81665">
    <property type="entry name" value="Calcium ATPase, transmembrane domain M"/>
    <property type="match status" value="1"/>
</dbReference>
<dbReference type="Gene3D" id="3.40.1110.10">
    <property type="entry name" value="Calcium-transporting ATPase, cytoplasmic domain N"/>
    <property type="match status" value="1"/>
</dbReference>
<evidence type="ECO:0000256" key="1">
    <source>
        <dbReference type="ARBA" id="ARBA00004651"/>
    </source>
</evidence>
<dbReference type="InterPro" id="IPR001757">
    <property type="entry name" value="P_typ_ATPase"/>
</dbReference>
<dbReference type="InterPro" id="IPR036163">
    <property type="entry name" value="HMA_dom_sf"/>
</dbReference>
<evidence type="ECO:0000256" key="10">
    <source>
        <dbReference type="ARBA" id="ARBA00022842"/>
    </source>
</evidence>
<organism evidence="17 18">
    <name type="scientific">Leptospira brenneri</name>
    <dbReference type="NCBI Taxonomy" id="2023182"/>
    <lineage>
        <taxon>Bacteria</taxon>
        <taxon>Pseudomonadati</taxon>
        <taxon>Spirochaetota</taxon>
        <taxon>Spirochaetia</taxon>
        <taxon>Leptospirales</taxon>
        <taxon>Leptospiraceae</taxon>
        <taxon>Leptospira</taxon>
    </lineage>
</organism>
<dbReference type="Gene3D" id="3.40.50.1000">
    <property type="entry name" value="HAD superfamily/HAD-like"/>
    <property type="match status" value="1"/>
</dbReference>
<evidence type="ECO:0000256" key="15">
    <source>
        <dbReference type="RuleBase" id="RU362081"/>
    </source>
</evidence>
<evidence type="ECO:0000256" key="2">
    <source>
        <dbReference type="ARBA" id="ARBA00006024"/>
    </source>
</evidence>
<dbReference type="InterPro" id="IPR023298">
    <property type="entry name" value="ATPase_P-typ_TM_dom_sf"/>
</dbReference>
<evidence type="ECO:0000256" key="11">
    <source>
        <dbReference type="ARBA" id="ARBA00022967"/>
    </source>
</evidence>
<proteinExistence type="inferred from homology"/>
<dbReference type="InterPro" id="IPR044492">
    <property type="entry name" value="P_typ_ATPase_HD_dom"/>
</dbReference>
<dbReference type="InterPro" id="IPR006121">
    <property type="entry name" value="HMA_dom"/>
</dbReference>
<dbReference type="PRINTS" id="PR00119">
    <property type="entry name" value="CATATPASE"/>
</dbReference>
<evidence type="ECO:0000256" key="9">
    <source>
        <dbReference type="ARBA" id="ARBA00022840"/>
    </source>
</evidence>
<dbReference type="SUPFAM" id="SSF56784">
    <property type="entry name" value="HAD-like"/>
    <property type="match status" value="1"/>
</dbReference>
<keyword evidence="18" id="KW-1185">Reference proteome</keyword>
<dbReference type="RefSeq" id="WP_100791829.1">
    <property type="nucleotide sequence ID" value="NZ_NPDQ01000008.1"/>
</dbReference>